<keyword evidence="3" id="KW-1185">Reference proteome</keyword>
<accession>A0A512M955</accession>
<feature type="transmembrane region" description="Helical" evidence="1">
    <location>
        <begin position="158"/>
        <end position="178"/>
    </location>
</feature>
<keyword evidence="1" id="KW-1133">Transmembrane helix</keyword>
<gene>
    <name evidence="2" type="ORF">BGE01nite_25690</name>
</gene>
<proteinExistence type="predicted"/>
<organism evidence="2 3">
    <name type="scientific">Brevifollis gellanilyticus</name>
    <dbReference type="NCBI Taxonomy" id="748831"/>
    <lineage>
        <taxon>Bacteria</taxon>
        <taxon>Pseudomonadati</taxon>
        <taxon>Verrucomicrobiota</taxon>
        <taxon>Verrucomicrobiia</taxon>
        <taxon>Verrucomicrobiales</taxon>
        <taxon>Verrucomicrobiaceae</taxon>
    </lineage>
</organism>
<dbReference type="EMBL" id="BKAG01000016">
    <property type="protein sequence ID" value="GEP43278.1"/>
    <property type="molecule type" value="Genomic_DNA"/>
</dbReference>
<protein>
    <submittedName>
        <fullName evidence="2">Uncharacterized protein</fullName>
    </submittedName>
</protein>
<sequence>MPQQAEAHGTEFIMSRMRLVEGGSVVELRLVVDYSGNPLIADEAAAHEALQKALLIKHGEKTTPYADLAPLEFHDESTWAEAVPPSLLPPPDGQEHSLLTGIWRWQPDSPEIAFTVARGNKHDVLIWQQPPEGSVTSVMLLGGDVSPAVVITRHQSSWMKWVWIALPPAVLGLAVVFWKRRAA</sequence>
<dbReference type="Proteomes" id="UP000321577">
    <property type="component" value="Unassembled WGS sequence"/>
</dbReference>
<dbReference type="AlphaFoldDB" id="A0A512M955"/>
<keyword evidence="1" id="KW-0472">Membrane</keyword>
<keyword evidence="1" id="KW-0812">Transmembrane</keyword>
<evidence type="ECO:0000313" key="2">
    <source>
        <dbReference type="EMBL" id="GEP43278.1"/>
    </source>
</evidence>
<evidence type="ECO:0000256" key="1">
    <source>
        <dbReference type="SAM" id="Phobius"/>
    </source>
</evidence>
<evidence type="ECO:0000313" key="3">
    <source>
        <dbReference type="Proteomes" id="UP000321577"/>
    </source>
</evidence>
<name>A0A512M955_9BACT</name>
<reference evidence="2 3" key="1">
    <citation type="submission" date="2019-07" db="EMBL/GenBank/DDBJ databases">
        <title>Whole genome shotgun sequence of Brevifollis gellanilyticus NBRC 108608.</title>
        <authorList>
            <person name="Hosoyama A."/>
            <person name="Uohara A."/>
            <person name="Ohji S."/>
            <person name="Ichikawa N."/>
        </authorList>
    </citation>
    <scope>NUCLEOTIDE SEQUENCE [LARGE SCALE GENOMIC DNA]</scope>
    <source>
        <strain evidence="2 3">NBRC 108608</strain>
    </source>
</reference>
<comment type="caution">
    <text evidence="2">The sequence shown here is derived from an EMBL/GenBank/DDBJ whole genome shotgun (WGS) entry which is preliminary data.</text>
</comment>